<evidence type="ECO:0000313" key="1">
    <source>
        <dbReference type="Proteomes" id="UP000095287"/>
    </source>
</evidence>
<reference evidence="2" key="1">
    <citation type="submission" date="2016-11" db="UniProtKB">
        <authorList>
            <consortium name="WormBaseParasite"/>
        </authorList>
    </citation>
    <scope>IDENTIFICATION</scope>
</reference>
<organism evidence="1 2">
    <name type="scientific">Steinernema glaseri</name>
    <dbReference type="NCBI Taxonomy" id="37863"/>
    <lineage>
        <taxon>Eukaryota</taxon>
        <taxon>Metazoa</taxon>
        <taxon>Ecdysozoa</taxon>
        <taxon>Nematoda</taxon>
        <taxon>Chromadorea</taxon>
        <taxon>Rhabditida</taxon>
        <taxon>Tylenchina</taxon>
        <taxon>Panagrolaimomorpha</taxon>
        <taxon>Strongyloidoidea</taxon>
        <taxon>Steinernematidae</taxon>
        <taxon>Steinernema</taxon>
    </lineage>
</organism>
<accession>A0A1I7ZT17</accession>
<protein>
    <submittedName>
        <fullName evidence="2">F-box domain-containing protein</fullName>
    </submittedName>
</protein>
<dbReference type="Proteomes" id="UP000095287">
    <property type="component" value="Unplaced"/>
</dbReference>
<proteinExistence type="predicted"/>
<dbReference type="AlphaFoldDB" id="A0A1I7ZT17"/>
<evidence type="ECO:0000313" key="2">
    <source>
        <dbReference type="WBParaSite" id="L893_g29331.t1"/>
    </source>
</evidence>
<keyword evidence="1" id="KW-1185">Reference proteome</keyword>
<name>A0A1I7ZT17_9BILA</name>
<dbReference type="WBParaSite" id="L893_g29331.t1">
    <property type="protein sequence ID" value="L893_g29331.t1"/>
    <property type="gene ID" value="L893_g29331"/>
</dbReference>
<sequence length="281" mass="33145">MEFLPLVFYDHLASQLDKPDLREISFRLRDSNLTKLCRVHYEKRGTVCISAAPNKEGDWVLRQLRPRTKAYPRLVDLTNYEYVNRLAVPPLPYGLSDRYPVLWKDSLEKTLRILPQYLRRASFFWYGNENDGKNEAFWNVFYGSNLSRVPFTELTIPYVDHRTKEFLRRQISFSKFDKTFDSSHKPGFCVGMHHRVSRTVSATKWNSSTFSFYITGKQLDLDFELWRTDNNTKKDMTAKDGRRFVVFDVFHPKTTSRKVQFSNRGETVHILESPMINAAFL</sequence>